<accession>A0ABR3TXD9</accession>
<reference evidence="3 4" key="1">
    <citation type="journal article" date="2023" name="Plant Dis.">
        <title>First Report of Diplodia intermedia Causing Canker and Dieback Diseases on Apple Trees in Canada.</title>
        <authorList>
            <person name="Ellouze W."/>
            <person name="Ilyukhin E."/>
            <person name="Sulman M."/>
            <person name="Ali S."/>
        </authorList>
    </citation>
    <scope>NUCLEOTIDE SEQUENCE [LARGE SCALE GENOMIC DNA]</scope>
    <source>
        <strain evidence="3 4">M45-28</strain>
    </source>
</reference>
<evidence type="ECO:0000259" key="2">
    <source>
        <dbReference type="Pfam" id="PF07859"/>
    </source>
</evidence>
<dbReference type="InterPro" id="IPR029058">
    <property type="entry name" value="AB_hydrolase_fold"/>
</dbReference>
<dbReference type="PANTHER" id="PTHR23024">
    <property type="entry name" value="ARYLACETAMIDE DEACETYLASE"/>
    <property type="match status" value="1"/>
</dbReference>
<feature type="domain" description="Alpha/beta hydrolase fold-3" evidence="2">
    <location>
        <begin position="96"/>
        <end position="325"/>
    </location>
</feature>
<evidence type="ECO:0000313" key="4">
    <source>
        <dbReference type="Proteomes" id="UP001521184"/>
    </source>
</evidence>
<dbReference type="InterPro" id="IPR050466">
    <property type="entry name" value="Carboxylest/Gibb_receptor"/>
</dbReference>
<gene>
    <name evidence="3" type="ORF">SLS58_002988</name>
</gene>
<comment type="caution">
    <text evidence="3">The sequence shown here is derived from an EMBL/GenBank/DDBJ whole genome shotgun (WGS) entry which is preliminary data.</text>
</comment>
<dbReference type="PANTHER" id="PTHR23024:SF166">
    <property type="entry name" value="ALPHA_BETA HYDROLASE FOLD-3 DOMAIN-CONTAINING PROTEIN-RELATED"/>
    <property type="match status" value="1"/>
</dbReference>
<dbReference type="Pfam" id="PF07859">
    <property type="entry name" value="Abhydrolase_3"/>
    <property type="match status" value="1"/>
</dbReference>
<feature type="compositionally biased region" description="Low complexity" evidence="1">
    <location>
        <begin position="51"/>
        <end position="69"/>
    </location>
</feature>
<feature type="region of interest" description="Disordered" evidence="1">
    <location>
        <begin position="51"/>
        <end position="73"/>
    </location>
</feature>
<proteinExistence type="predicted"/>
<dbReference type="Proteomes" id="UP001521184">
    <property type="component" value="Unassembled WGS sequence"/>
</dbReference>
<dbReference type="InterPro" id="IPR013094">
    <property type="entry name" value="AB_hydrolase_3"/>
</dbReference>
<evidence type="ECO:0000313" key="3">
    <source>
        <dbReference type="EMBL" id="KAL1646853.1"/>
    </source>
</evidence>
<dbReference type="EMBL" id="JAKEKT020000014">
    <property type="protein sequence ID" value="KAL1646853.1"/>
    <property type="molecule type" value="Genomic_DNA"/>
</dbReference>
<protein>
    <recommendedName>
        <fullName evidence="2">Alpha/beta hydrolase fold-3 domain-containing protein</fullName>
    </recommendedName>
</protein>
<dbReference type="Gene3D" id="3.40.50.1820">
    <property type="entry name" value="alpha/beta hydrolase"/>
    <property type="match status" value="1"/>
</dbReference>
<dbReference type="SUPFAM" id="SSF53474">
    <property type="entry name" value="alpha/beta-Hydrolases"/>
    <property type="match status" value="1"/>
</dbReference>
<organism evidence="3 4">
    <name type="scientific">Diplodia intermedia</name>
    <dbReference type="NCBI Taxonomy" id="856260"/>
    <lineage>
        <taxon>Eukaryota</taxon>
        <taxon>Fungi</taxon>
        <taxon>Dikarya</taxon>
        <taxon>Ascomycota</taxon>
        <taxon>Pezizomycotina</taxon>
        <taxon>Dothideomycetes</taxon>
        <taxon>Dothideomycetes incertae sedis</taxon>
        <taxon>Botryosphaeriales</taxon>
        <taxon>Botryosphaeriaceae</taxon>
        <taxon>Diplodia</taxon>
    </lineage>
</organism>
<evidence type="ECO:0000256" key="1">
    <source>
        <dbReference type="SAM" id="MobiDB-lite"/>
    </source>
</evidence>
<sequence length="354" mass="37494">MGGRKHLSGSFAEKRVQFNGHSDAMQALWPRPLVDGSGRAVDVEVEDLTIPAPSSSSSAASSDSNSPNNIPLRIYKPRNIDKAEANSSSSSPLPIIVWYHGGGWMAGTLDSEHAQCRLVAAGVPAVVVGVGYGPLPENSTGGMLADCLAGFEWAWGNAASLGGGGGGDDDAAKGKGKGKVLVLGGSAGGALACGVVRQLALKGEEARCGGAVGVFPVTVRPERLPERWAALHTSYGELWDEAPVVRGPDQREVLDLAAERSPEDPLLAVKFMYEEETLRKFPRTYIATAGKDLMRDDGVVLEAALRDAGVQVKRAHYEGLPHYFWFFPQLGGKTMGFVEDLVKGVRWVLAEGDS</sequence>
<name>A0ABR3TXD9_9PEZI</name>
<keyword evidence="4" id="KW-1185">Reference proteome</keyword>